<reference evidence="2" key="1">
    <citation type="submission" date="2018-05" db="EMBL/GenBank/DDBJ databases">
        <title>Draft genome of Mucuna pruriens seed.</title>
        <authorList>
            <person name="Nnadi N.E."/>
            <person name="Vos R."/>
            <person name="Hasami M.H."/>
            <person name="Devisetty U.K."/>
            <person name="Aguiy J.C."/>
        </authorList>
    </citation>
    <scope>NUCLEOTIDE SEQUENCE [LARGE SCALE GENOMIC DNA]</scope>
    <source>
        <strain evidence="2">JCA_2017</strain>
    </source>
</reference>
<feature type="non-terminal residue" evidence="2">
    <location>
        <position position="1"/>
    </location>
</feature>
<dbReference type="Proteomes" id="UP000257109">
    <property type="component" value="Unassembled WGS sequence"/>
</dbReference>
<name>A0A371DZ33_MUCPR</name>
<organism evidence="2 3">
    <name type="scientific">Mucuna pruriens</name>
    <name type="common">Velvet bean</name>
    <name type="synonym">Dolichos pruriens</name>
    <dbReference type="NCBI Taxonomy" id="157652"/>
    <lineage>
        <taxon>Eukaryota</taxon>
        <taxon>Viridiplantae</taxon>
        <taxon>Streptophyta</taxon>
        <taxon>Embryophyta</taxon>
        <taxon>Tracheophyta</taxon>
        <taxon>Spermatophyta</taxon>
        <taxon>Magnoliopsida</taxon>
        <taxon>eudicotyledons</taxon>
        <taxon>Gunneridae</taxon>
        <taxon>Pentapetalae</taxon>
        <taxon>rosids</taxon>
        <taxon>fabids</taxon>
        <taxon>Fabales</taxon>
        <taxon>Fabaceae</taxon>
        <taxon>Papilionoideae</taxon>
        <taxon>50 kb inversion clade</taxon>
        <taxon>NPAAA clade</taxon>
        <taxon>indigoferoid/millettioid clade</taxon>
        <taxon>Phaseoleae</taxon>
        <taxon>Mucuna</taxon>
    </lineage>
</organism>
<feature type="transmembrane region" description="Helical" evidence="1">
    <location>
        <begin position="21"/>
        <end position="39"/>
    </location>
</feature>
<evidence type="ECO:0000256" key="1">
    <source>
        <dbReference type="SAM" id="Phobius"/>
    </source>
</evidence>
<keyword evidence="3" id="KW-1185">Reference proteome</keyword>
<proteinExistence type="predicted"/>
<dbReference type="AlphaFoldDB" id="A0A371DZ33"/>
<dbReference type="EMBL" id="QJKJ01018178">
    <property type="protein sequence ID" value="RDX57793.1"/>
    <property type="molecule type" value="Genomic_DNA"/>
</dbReference>
<keyword evidence="1" id="KW-0472">Membrane</keyword>
<evidence type="ECO:0000313" key="2">
    <source>
        <dbReference type="EMBL" id="RDX57793.1"/>
    </source>
</evidence>
<protein>
    <submittedName>
        <fullName evidence="2">Uncharacterized protein</fullName>
    </submittedName>
</protein>
<comment type="caution">
    <text evidence="2">The sequence shown here is derived from an EMBL/GenBank/DDBJ whole genome shotgun (WGS) entry which is preliminary data.</text>
</comment>
<evidence type="ECO:0000313" key="3">
    <source>
        <dbReference type="Proteomes" id="UP000257109"/>
    </source>
</evidence>
<sequence length="87" mass="9803">MGLGWLSTLATFKATTRRMNLLLREWGVLLILVLLPTHFEKKCDLGLFDKSITHPLSTIDDVLVVDVIVLDNLLDLKMKPRALDVTS</sequence>
<gene>
    <name evidence="2" type="ORF">CR513_62940</name>
</gene>
<keyword evidence="1" id="KW-1133">Transmembrane helix</keyword>
<keyword evidence="1" id="KW-0812">Transmembrane</keyword>
<accession>A0A371DZ33</accession>